<evidence type="ECO:0000313" key="1">
    <source>
        <dbReference type="EMBL" id="QEG33261.1"/>
    </source>
</evidence>
<protein>
    <submittedName>
        <fullName evidence="1">Uncharacterized protein</fullName>
    </submittedName>
</protein>
<evidence type="ECO:0000313" key="2">
    <source>
        <dbReference type="Proteomes" id="UP000323917"/>
    </source>
</evidence>
<dbReference type="AlphaFoldDB" id="A0A5B9QFZ0"/>
<accession>A0A5B9QFZ0</accession>
<dbReference type="KEGG" id="bgok:Pr1d_05220"/>
<proteinExistence type="predicted"/>
<reference evidence="1 2" key="1">
    <citation type="submission" date="2019-08" db="EMBL/GenBank/DDBJ databases">
        <title>Deep-cultivation of Planctomycetes and their phenomic and genomic characterization uncovers novel biology.</title>
        <authorList>
            <person name="Wiegand S."/>
            <person name="Jogler M."/>
            <person name="Boedeker C."/>
            <person name="Pinto D."/>
            <person name="Vollmers J."/>
            <person name="Rivas-Marin E."/>
            <person name="Kohn T."/>
            <person name="Peeters S.H."/>
            <person name="Heuer A."/>
            <person name="Rast P."/>
            <person name="Oberbeckmann S."/>
            <person name="Bunk B."/>
            <person name="Jeske O."/>
            <person name="Meyerdierks A."/>
            <person name="Storesund J.E."/>
            <person name="Kallscheuer N."/>
            <person name="Luecker S."/>
            <person name="Lage O.M."/>
            <person name="Pohl T."/>
            <person name="Merkel B.J."/>
            <person name="Hornburger P."/>
            <person name="Mueller R.-W."/>
            <person name="Bruemmer F."/>
            <person name="Labrenz M."/>
            <person name="Spormann A.M."/>
            <person name="Op den Camp H."/>
            <person name="Overmann J."/>
            <person name="Amann R."/>
            <person name="Jetten M.S.M."/>
            <person name="Mascher T."/>
            <person name="Medema M.H."/>
            <person name="Devos D.P."/>
            <person name="Kaster A.-K."/>
            <person name="Ovreas L."/>
            <person name="Rohde M."/>
            <person name="Galperin M.Y."/>
            <person name="Jogler C."/>
        </authorList>
    </citation>
    <scope>NUCLEOTIDE SEQUENCE [LARGE SCALE GENOMIC DNA]</scope>
    <source>
        <strain evidence="1 2">Pr1d</strain>
    </source>
</reference>
<gene>
    <name evidence="1" type="ORF">Pr1d_05220</name>
</gene>
<name>A0A5B9QFZ0_9BACT</name>
<dbReference type="Proteomes" id="UP000323917">
    <property type="component" value="Chromosome"/>
</dbReference>
<organism evidence="1 2">
    <name type="scientific">Bythopirellula goksoeyrii</name>
    <dbReference type="NCBI Taxonomy" id="1400387"/>
    <lineage>
        <taxon>Bacteria</taxon>
        <taxon>Pseudomonadati</taxon>
        <taxon>Planctomycetota</taxon>
        <taxon>Planctomycetia</taxon>
        <taxon>Pirellulales</taxon>
        <taxon>Lacipirellulaceae</taxon>
        <taxon>Bythopirellula</taxon>
    </lineage>
</organism>
<dbReference type="OrthoDB" id="282164at2"/>
<sequence length="293" mass="31892">MNLRWKASLSASSLHAVLCAVEGLPAANNSFAEILHEPGDCLIQSIEGCGLEVAAVLEMLVCQSADYENNRQLVEVSLSRLHGRESATEERVSVLAAAISGLETRTLAERPELVDELALRARPLHEQWEARGPGLMHMLAQLTEDSFVAETAEVVLVAPYVGGYGRAYLRANRVVLEGLLANPHADLPEALRLGWLLAQLQADAPIYADAVSGERLALLAQMATIPAVLTAAESVEWAKCDASTITRALQCWCFEQDAPADLAEKLLGWWETYHQGTSSWQVAWRALDALLSQ</sequence>
<dbReference type="EMBL" id="CP042913">
    <property type="protein sequence ID" value="QEG33261.1"/>
    <property type="molecule type" value="Genomic_DNA"/>
</dbReference>
<keyword evidence="2" id="KW-1185">Reference proteome</keyword>